<protein>
    <submittedName>
        <fullName evidence="2">Uncharacterized protein</fullName>
    </submittedName>
</protein>
<sequence>MQACRQARQIAVWQQNATQRSPARRGCACSRRASSRSTARNVRVDAEQRGDTLRTPHSGYHYDGTPRRFFEGWYFKVTLPGDGQSFALIYSIEDPMGGNKHSGIGAQVMGPDDGYLLQYSPEVQRFWGDRSELALGAVFKQRPSSPPLSSLKRVLPEREFDAAVEQGFQAAATWHQGSIVRAEAGATGTLPSTVGSCRWAFSVQPVVGWGEQGAPQKATAGWLAALPVFEPHWQVVMAHGLATGWIEWGGKRYDFTNAPHYVEKNWGGGFPRRWCWIQCNSFEGEPGCSVTAVGALRGLLGVPGVEENVGMIGIHHRGSFYEFLPNNGSLSWDVDPWGRWRISARTPLYEAVVEAVCEAPGTPLRAPTIDDGLTPFCRDSFCGKVRIRVWAAGATSGVPIVDCTSAGSSGAVEVGGGPWYSRWQQEAEMAEPIKQLLGLPINVEALASFLPQQLRPPGLHVQAVDVCDEDSQQLVDLSVQLQAQQGKEGEAALLAALATLHHGVLADMPSAAVADAPAIMHALHHLLSSSQASPHVAAAALQVVEALATGLASAEAASEGCRSLAVGPWALQLLCCCAPKLNDPSTLHPALAAATALVCVLAPAEQNPAIAYSKAAGRALAPLLAALTTALQANLVAQCTSAGVAPPANWVTGFHVLVLGPHTCGLLRLLVKLLQCWPCLVTAEVLGPNLCDILAALACSPVADLVAPDVCSLARSSLPQVQPGTAAHLEAAARLQPLHRGVLAAVQQLSCAATHPLTAACCREVHAQLPLLMLLSPQEQQGAIAACLVSAARLPPDLEAGGMLAAGLLLHREAAVRRAALEAVASQTALQVLVRHPAVAGSLALALGEEPPLAQLAATLLQQAAATAQCGSALLPWEPWLLCHANSRTFGPAMRCALQAVAAHKRSCWLHVQPAVQALFHSCPDVAAEGATQLHHLLVEQRLAAAAGLLPHNPHPFGGMLVAAMRCALQAVAAHKRSCWLHVQPAVQALFHSCPDVAAEGATQLHHLLVEQRLAAAAGLLPHNPHPFGGMLVEAGGRQAADPSGHAASAAAARLFSAADVQSLLSVVCNSSLPPELVAAALTQLSQVVGGKCCSQVLSQHSVLALLLRHATGACPPHPGQLAALQCMAAAVECQEPAAGPASDAAGWLLADADSLVLPLLPLVFHELPAQRHAVARILHCLLFRAAASQLCHLAASVGQAVPAPSAAAAVPQPFCVEHCFPAPVDPLPTGSALWGQAGSVFGSELVQRVWRARQLSCAAAGAPGSSPGPALPSPACLSAEWEADLARAAAASLEECLQAGLAVAAGLDRVRLAGDHQACHAALRHLKLLAAVLPEGLTALAQAGWRQALHFMLAASPLSPQDCLLWAEMLPLLQQLCSGSDSLHEGRPCVPHSDLLALAQQFVAGSALTWVQQCATAAPHSLAASAAALLPALLHTVCAIVQAIQLCADEEGQLGEASAALAPAAWMALVCRLLPWCGYAAKLAALKLAAALVPACTGCPASSATSVMQAAMRHVLMPRHQWSPYLLHGSAAVQAALSLLQAVTRAVPARDWAAAWCESGTSVWLSRAAAHSSRHVQQPAFLLLAAALTEPATRALMQQTWPACCEVAGRAAMIAALPAATRAAALSAVAAAILIEMPPQPCTAIAHQAAAEQLQTEAAQQATTAQVALLAEGGPGTRAGDTSRPGLRLQLAQATQLWPPTAGLLAQQCLWDGVRDMLQTSEEPALLSAAAHALLQRLLLDATAASHLVGGCTLLRLLRLPSRLAAWPAGGLSPAGSSLSGRAEPATLPASQLSLATHSMAAAQAAAGLLVTLHQAAPASKWAEVVACPGLLPAAAAAFSLAAAINGNAPPLLPWQLLHTVRLQSGAALAPLAEALALLASAAQEEQLLEACSSCVPLPLMTAIAEAAGQQATAAAQVQRRGFIDRSRQQISVACCRLLAVLLSRPGVASLLVSGCGGGHEQLLVGPSGGSSAAAEALCSQLVSLLVALPVVTTRPPSQQQDEERALHSALGALLAHSQEAKQAALSAGLHRFLGDRCVNLGAALAEPPDSAAPPPSPSPFNPPRHSSNLQQLKARTRGTRGGKRGSVPSNRPAAVLAFGRRVSGGNTLILSDCGAVKPQREQQHAARQQGSTPSMPAAAHQQEEECAAGGGSGGSSDQGRQQSTQLMASLNLLRQLAQGSTCVSNAMVAAGLLDVVVAVWDAGGTAVQLCLMGLLTVVLAHSQPARQLASCTGSPPLLHRLAALVLGGRNKPKAAGAASAMAAAAALGSYAATPDGARALVHGAGFLPRAQRCLADCVAARDWASAEPVLQVLCDLCSQQEVRRAVLRCAAPSGDMLDVLLGLAMQQDGAAAAAAEAAMLVLRQLALSPDNAAHLASCSDALQHLVDAVAAAPRQPVRAGTAAHTLWALACGGGARAKVALRRCEGWVEALQAGLDASGCVDEDRQALHQPCAALHSLLA</sequence>
<evidence type="ECO:0000256" key="1">
    <source>
        <dbReference type="SAM" id="MobiDB-lite"/>
    </source>
</evidence>
<name>A0A9D4Z0D5_CHLVU</name>
<gene>
    <name evidence="2" type="ORF">D9Q98_001563</name>
</gene>
<reference evidence="2" key="1">
    <citation type="journal article" date="2019" name="Plant J.">
        <title>Chlorella vulgaris genome assembly and annotation reveals the molecular basis for metabolic acclimation to high light conditions.</title>
        <authorList>
            <person name="Cecchin M."/>
            <person name="Marcolungo L."/>
            <person name="Rossato M."/>
            <person name="Girolomoni L."/>
            <person name="Cosentino E."/>
            <person name="Cuine S."/>
            <person name="Li-Beisson Y."/>
            <person name="Delledonne M."/>
            <person name="Ballottari M."/>
        </authorList>
    </citation>
    <scope>NUCLEOTIDE SEQUENCE</scope>
    <source>
        <strain evidence="2">211/11P</strain>
    </source>
</reference>
<dbReference type="OrthoDB" id="38968at2759"/>
<feature type="region of interest" description="Disordered" evidence="1">
    <location>
        <begin position="2120"/>
        <end position="2164"/>
    </location>
</feature>
<dbReference type="Pfam" id="PF14249">
    <property type="entry name" value="Tocopherol_cycl"/>
    <property type="match status" value="1"/>
</dbReference>
<organism evidence="2 3">
    <name type="scientific">Chlorella vulgaris</name>
    <name type="common">Green alga</name>
    <dbReference type="NCBI Taxonomy" id="3077"/>
    <lineage>
        <taxon>Eukaryota</taxon>
        <taxon>Viridiplantae</taxon>
        <taxon>Chlorophyta</taxon>
        <taxon>core chlorophytes</taxon>
        <taxon>Trebouxiophyceae</taxon>
        <taxon>Chlorellales</taxon>
        <taxon>Chlorellaceae</taxon>
        <taxon>Chlorella clade</taxon>
        <taxon>Chlorella</taxon>
    </lineage>
</organism>
<comment type="caution">
    <text evidence="2">The sequence shown here is derived from an EMBL/GenBank/DDBJ whole genome shotgun (WGS) entry which is preliminary data.</text>
</comment>
<proteinExistence type="predicted"/>
<dbReference type="GO" id="GO:0009976">
    <property type="term" value="F:tocopherol cyclase activity"/>
    <property type="evidence" value="ECO:0007669"/>
    <property type="project" value="InterPro"/>
</dbReference>
<feature type="compositionally biased region" description="Polar residues" evidence="1">
    <location>
        <begin position="2127"/>
        <end position="2136"/>
    </location>
</feature>
<feature type="compositionally biased region" description="Basic and acidic residues" evidence="1">
    <location>
        <begin position="42"/>
        <end position="54"/>
    </location>
</feature>
<reference evidence="2" key="2">
    <citation type="submission" date="2020-11" db="EMBL/GenBank/DDBJ databases">
        <authorList>
            <person name="Cecchin M."/>
            <person name="Marcolungo L."/>
            <person name="Rossato M."/>
            <person name="Girolomoni L."/>
            <person name="Cosentino E."/>
            <person name="Cuine S."/>
            <person name="Li-Beisson Y."/>
            <person name="Delledonne M."/>
            <person name="Ballottari M."/>
        </authorList>
    </citation>
    <scope>NUCLEOTIDE SEQUENCE</scope>
    <source>
        <strain evidence="2">211/11P</strain>
        <tissue evidence="2">Whole cell</tissue>
    </source>
</reference>
<evidence type="ECO:0000313" key="2">
    <source>
        <dbReference type="EMBL" id="KAI3435497.1"/>
    </source>
</evidence>
<keyword evidence="3" id="KW-1185">Reference proteome</keyword>
<feature type="region of interest" description="Disordered" evidence="1">
    <location>
        <begin position="2046"/>
        <end position="2095"/>
    </location>
</feature>
<dbReference type="EMBL" id="SIDB01000002">
    <property type="protein sequence ID" value="KAI3435497.1"/>
    <property type="molecule type" value="Genomic_DNA"/>
</dbReference>
<accession>A0A9D4Z0D5</accession>
<dbReference type="PANTHER" id="PTHR35309">
    <property type="match status" value="1"/>
</dbReference>
<dbReference type="SUPFAM" id="SSF48371">
    <property type="entry name" value="ARM repeat"/>
    <property type="match status" value="1"/>
</dbReference>
<dbReference type="InterPro" id="IPR016024">
    <property type="entry name" value="ARM-type_fold"/>
</dbReference>
<feature type="compositionally biased region" description="Pro residues" evidence="1">
    <location>
        <begin position="2052"/>
        <end position="2064"/>
    </location>
</feature>
<evidence type="ECO:0000313" key="3">
    <source>
        <dbReference type="Proteomes" id="UP001055712"/>
    </source>
</evidence>
<dbReference type="Proteomes" id="UP001055712">
    <property type="component" value="Unassembled WGS sequence"/>
</dbReference>
<dbReference type="PANTHER" id="PTHR35309:SF4">
    <property type="entry name" value="TOCOPHEROL CYCLASE"/>
    <property type="match status" value="1"/>
</dbReference>
<feature type="region of interest" description="Disordered" evidence="1">
    <location>
        <begin position="38"/>
        <end position="58"/>
    </location>
</feature>
<dbReference type="InterPro" id="IPR025893">
    <property type="entry name" value="Tocopherol_cyclase"/>
</dbReference>
<feature type="compositionally biased region" description="Basic residues" evidence="1">
    <location>
        <begin position="2076"/>
        <end position="2085"/>
    </location>
</feature>